<dbReference type="InterPro" id="IPR023358">
    <property type="entry name" value="Peptidase_M18_dom2"/>
</dbReference>
<evidence type="ECO:0000256" key="10">
    <source>
        <dbReference type="RuleBase" id="RU004387"/>
    </source>
</evidence>
<protein>
    <recommendedName>
        <fullName evidence="10">M18 family aminopeptidase</fullName>
        <ecNumber evidence="10">3.4.11.-</ecNumber>
    </recommendedName>
</protein>
<dbReference type="GO" id="GO:0008270">
    <property type="term" value="F:zinc ion binding"/>
    <property type="evidence" value="ECO:0007669"/>
    <property type="project" value="InterPro"/>
</dbReference>
<dbReference type="Gene3D" id="3.40.630.10">
    <property type="entry name" value="Zn peptidases"/>
    <property type="match status" value="1"/>
</dbReference>
<dbReference type="Gene3D" id="2.30.250.10">
    <property type="entry name" value="Aminopeptidase i, Domain 2"/>
    <property type="match status" value="1"/>
</dbReference>
<keyword evidence="3 9" id="KW-0031">Aminopeptidase</keyword>
<accession>A0A8A5U322</accession>
<dbReference type="RefSeq" id="WP_197550902.1">
    <property type="nucleotide sequence ID" value="NZ_CP063213.1"/>
</dbReference>
<dbReference type="EC" id="3.4.11.-" evidence="10"/>
<keyword evidence="8 9" id="KW-0482">Metalloprotease</keyword>
<accession>A0A7M1QT40</accession>
<evidence type="ECO:0000313" key="11">
    <source>
        <dbReference type="EMBL" id="QOR45240.1"/>
    </source>
</evidence>
<dbReference type="GO" id="GO:0008237">
    <property type="term" value="F:metallopeptidase activity"/>
    <property type="evidence" value="ECO:0007669"/>
    <property type="project" value="UniProtKB-KW"/>
</dbReference>
<dbReference type="PANTHER" id="PTHR28570">
    <property type="entry name" value="ASPARTYL AMINOPEPTIDASE"/>
    <property type="match status" value="1"/>
</dbReference>
<evidence type="ECO:0000313" key="12">
    <source>
        <dbReference type="Proteomes" id="UP000595053"/>
    </source>
</evidence>
<dbReference type="AlphaFoldDB" id="A0A7M1QT40"/>
<evidence type="ECO:0000256" key="9">
    <source>
        <dbReference type="RuleBase" id="RU004386"/>
    </source>
</evidence>
<evidence type="ECO:0000256" key="5">
    <source>
        <dbReference type="ARBA" id="ARBA00022723"/>
    </source>
</evidence>
<dbReference type="EMBL" id="CP063213">
    <property type="protein sequence ID" value="QOR45240.1"/>
    <property type="molecule type" value="Genomic_DNA"/>
</dbReference>
<evidence type="ECO:0000256" key="6">
    <source>
        <dbReference type="ARBA" id="ARBA00022801"/>
    </source>
</evidence>
<comment type="cofactor">
    <cofactor evidence="1 10">
        <name>Zn(2+)</name>
        <dbReference type="ChEBI" id="CHEBI:29105"/>
    </cofactor>
</comment>
<dbReference type="GO" id="GO:0005737">
    <property type="term" value="C:cytoplasm"/>
    <property type="evidence" value="ECO:0007669"/>
    <property type="project" value="UniProtKB-ARBA"/>
</dbReference>
<dbReference type="GO" id="GO:0006508">
    <property type="term" value="P:proteolysis"/>
    <property type="evidence" value="ECO:0007669"/>
    <property type="project" value="UniProtKB-KW"/>
</dbReference>
<keyword evidence="5 9" id="KW-0479">Metal-binding</keyword>
<dbReference type="InterPro" id="IPR001948">
    <property type="entry name" value="Peptidase_M18"/>
</dbReference>
<dbReference type="SUPFAM" id="SSF53187">
    <property type="entry name" value="Zn-dependent exopeptidases"/>
    <property type="match status" value="1"/>
</dbReference>
<comment type="similarity">
    <text evidence="2 9">Belongs to the peptidase M18 family.</text>
</comment>
<dbReference type="SUPFAM" id="SSF101821">
    <property type="entry name" value="Aminopeptidase/glucanase lid domain"/>
    <property type="match status" value="1"/>
</dbReference>
<keyword evidence="12" id="KW-1185">Reference proteome</keyword>
<keyword evidence="6 9" id="KW-0378">Hydrolase</keyword>
<name>A0A7M1QT40_9ACTO</name>
<proteinExistence type="inferred from homology"/>
<sequence length="426" mass="45163">MTSEFIRDYASFISESPSSFHAAQAIERRLVEAGYVRQDEGAAWAGLAKGYVVRGGAVIAWHVGQVADDCGFRVVGSHTDSPSFKVKPFPGSHAHGFGQVNVEVYGGPLLNSWLNRDLGIAGIVTDIDGVNHLVRTPAVMVIPQLAPHLDRSVNDKLELSRQKDYKPIWSVGEADLLRYICDHAGVDPQRAAAFDLFAYDVQAPLVFGGESGEDFFASGRQDNLSSVFTSLTAFLSAETDAAVSDGEDIAIFAAFDHEEVGSSTYSGAAGPFLETTMRRIAASLDMEGVGDERFARMIANSSCISADAGHSISPNKANLHDPDHHPVLGGGPLLKVNANQRYATEATGSALWLRSAAAGGVATQQFVSNNDVPCGSTIGPATASRLGILTVDVGIPLLSMHSVRELSSPADLEAMTTILQGYWAGA</sequence>
<evidence type="ECO:0000256" key="1">
    <source>
        <dbReference type="ARBA" id="ARBA00001947"/>
    </source>
</evidence>
<dbReference type="PRINTS" id="PR00932">
    <property type="entry name" value="AMINO1PTASE"/>
</dbReference>
<evidence type="ECO:0000256" key="3">
    <source>
        <dbReference type="ARBA" id="ARBA00022438"/>
    </source>
</evidence>
<dbReference type="PANTHER" id="PTHR28570:SF3">
    <property type="entry name" value="ASPARTYL AMINOPEPTIDASE"/>
    <property type="match status" value="1"/>
</dbReference>
<dbReference type="GO" id="GO:0004177">
    <property type="term" value="F:aminopeptidase activity"/>
    <property type="evidence" value="ECO:0007669"/>
    <property type="project" value="UniProtKB-KW"/>
</dbReference>
<gene>
    <name evidence="11" type="ORF">INS88_08130</name>
</gene>
<keyword evidence="4 9" id="KW-0645">Protease</keyword>
<evidence type="ECO:0000256" key="4">
    <source>
        <dbReference type="ARBA" id="ARBA00022670"/>
    </source>
</evidence>
<evidence type="ECO:0000256" key="7">
    <source>
        <dbReference type="ARBA" id="ARBA00022833"/>
    </source>
</evidence>
<dbReference type="Proteomes" id="UP000595053">
    <property type="component" value="Chromosome"/>
</dbReference>
<dbReference type="Pfam" id="PF02127">
    <property type="entry name" value="Peptidase_M18"/>
    <property type="match status" value="1"/>
</dbReference>
<organism evidence="11 12">
    <name type="scientific">Trueperella pecoris</name>
    <dbReference type="NCBI Taxonomy" id="2733571"/>
    <lineage>
        <taxon>Bacteria</taxon>
        <taxon>Bacillati</taxon>
        <taxon>Actinomycetota</taxon>
        <taxon>Actinomycetes</taxon>
        <taxon>Actinomycetales</taxon>
        <taxon>Actinomycetaceae</taxon>
        <taxon>Trueperella</taxon>
    </lineage>
</organism>
<evidence type="ECO:0000256" key="8">
    <source>
        <dbReference type="ARBA" id="ARBA00023049"/>
    </source>
</evidence>
<dbReference type="NCBIfam" id="NF002759">
    <property type="entry name" value="PRK02813.1"/>
    <property type="match status" value="1"/>
</dbReference>
<reference evidence="11 12" key="1">
    <citation type="submission" date="2020-10" db="EMBL/GenBank/DDBJ databases">
        <title>Trueperella pecoris sp. nov. isolated from bovine and porcine specimens.</title>
        <authorList>
            <person name="Schoenecker L."/>
            <person name="Schnydrig P."/>
            <person name="Brodard I."/>
            <person name="Thomann A."/>
            <person name="Hemphill A."/>
            <person name="Rodriguez-Campos S."/>
            <person name="Perreten V."/>
            <person name="Jores J."/>
            <person name="Kittl S."/>
        </authorList>
    </citation>
    <scope>NUCLEOTIDE SEQUENCE [LARGE SCALE GENOMIC DNA]</scope>
    <source>
        <strain evidence="11 12">15A0121</strain>
    </source>
</reference>
<evidence type="ECO:0000256" key="2">
    <source>
        <dbReference type="ARBA" id="ARBA00008290"/>
    </source>
</evidence>
<keyword evidence="7 9" id="KW-0862">Zinc</keyword>